<reference evidence="5 6" key="1">
    <citation type="submission" date="2017-02" db="EMBL/GenBank/DDBJ databases">
        <title>Draft genome sequence of Moraxella lincolnii CCUG 9405T type strain.</title>
        <authorList>
            <person name="Salva-Serra F."/>
            <person name="Engstrom-Jakobsson H."/>
            <person name="Thorell K."/>
            <person name="Jaen-Luchoro D."/>
            <person name="Gonzales-Siles L."/>
            <person name="Karlsson R."/>
            <person name="Yazdan S."/>
            <person name="Boulund F."/>
            <person name="Johnning A."/>
            <person name="Engstrand L."/>
            <person name="Kristiansson E."/>
            <person name="Moore E."/>
        </authorList>
    </citation>
    <scope>NUCLEOTIDE SEQUENCE [LARGE SCALE GENOMIC DNA]</scope>
    <source>
        <strain evidence="5 6">CCUG 9405</strain>
    </source>
</reference>
<evidence type="ECO:0000313" key="6">
    <source>
        <dbReference type="Proteomes" id="UP000191094"/>
    </source>
</evidence>
<dbReference type="PANTHER" id="PTHR43673:SF10">
    <property type="entry name" value="NADH DEHYDROGENASE_NAD(P)H NITROREDUCTASE XCC3605-RELATED"/>
    <property type="match status" value="1"/>
</dbReference>
<dbReference type="RefSeq" id="WP_078306866.1">
    <property type="nucleotide sequence ID" value="NZ_CP147511.1"/>
</dbReference>
<proteinExistence type="inferred from homology"/>
<evidence type="ECO:0000256" key="3">
    <source>
        <dbReference type="SAM" id="MobiDB-lite"/>
    </source>
</evidence>
<dbReference type="InterPro" id="IPR000415">
    <property type="entry name" value="Nitroreductase-like"/>
</dbReference>
<dbReference type="GO" id="GO:0016491">
    <property type="term" value="F:oxidoreductase activity"/>
    <property type="evidence" value="ECO:0007669"/>
    <property type="project" value="UniProtKB-KW"/>
</dbReference>
<feature type="domain" description="Nitroreductase" evidence="4">
    <location>
        <begin position="32"/>
        <end position="233"/>
    </location>
</feature>
<evidence type="ECO:0000256" key="1">
    <source>
        <dbReference type="ARBA" id="ARBA00007118"/>
    </source>
</evidence>
<name>A0A1T0CHR9_9GAMM</name>
<dbReference type="AlphaFoldDB" id="A0A1T0CHR9"/>
<organism evidence="5 6">
    <name type="scientific">Lwoffella lincolnii</name>
    <dbReference type="NCBI Taxonomy" id="90241"/>
    <lineage>
        <taxon>Bacteria</taxon>
        <taxon>Pseudomonadati</taxon>
        <taxon>Pseudomonadota</taxon>
        <taxon>Gammaproteobacteria</taxon>
        <taxon>Moraxellales</taxon>
        <taxon>Moraxellaceae</taxon>
        <taxon>Lwoffella</taxon>
    </lineage>
</organism>
<comment type="caution">
    <text evidence="5">The sequence shown here is derived from an EMBL/GenBank/DDBJ whole genome shotgun (WGS) entry which is preliminary data.</text>
</comment>
<gene>
    <name evidence="5" type="ORF">B0682_04560</name>
</gene>
<keyword evidence="2" id="KW-0560">Oxidoreductase</keyword>
<dbReference type="Gene3D" id="3.40.109.10">
    <property type="entry name" value="NADH Oxidase"/>
    <property type="match status" value="1"/>
</dbReference>
<protein>
    <submittedName>
        <fullName evidence="5">Nitroreductase family protein</fullName>
    </submittedName>
</protein>
<evidence type="ECO:0000256" key="2">
    <source>
        <dbReference type="ARBA" id="ARBA00023002"/>
    </source>
</evidence>
<keyword evidence="6" id="KW-1185">Reference proteome</keyword>
<evidence type="ECO:0000313" key="5">
    <source>
        <dbReference type="EMBL" id="OOS21874.1"/>
    </source>
</evidence>
<feature type="region of interest" description="Disordered" evidence="3">
    <location>
        <begin position="1"/>
        <end position="21"/>
    </location>
</feature>
<sequence>MANNNKENSIKENTIATPNHTPHLDAFKSVVSSRRSVRIFTDTPISDEVLDDCLRLAMLAPNSSNLQPWEFYVIESIQKRQRANQLCMNQNAAKTANKLIAIVANTHTWRQHAKQIIEQYPSKPVPKLVKDYYGKLIPVAFTTGPANVLTPIKKAVIKGHRAFKGPIKTPIYDERQRKEWAVNNAYLAAQNLMLALRAYGFDSCAMGGFDEPAMKKLLGLNEHQHIAMMLGAGERSEKGIYGEQFRFDERRFVHRV</sequence>
<evidence type="ECO:0000259" key="4">
    <source>
        <dbReference type="Pfam" id="PF00881"/>
    </source>
</evidence>
<dbReference type="EMBL" id="MUYT01000004">
    <property type="protein sequence ID" value="OOS21874.1"/>
    <property type="molecule type" value="Genomic_DNA"/>
</dbReference>
<feature type="compositionally biased region" description="Polar residues" evidence="3">
    <location>
        <begin position="1"/>
        <end position="20"/>
    </location>
</feature>
<dbReference type="PANTHER" id="PTHR43673">
    <property type="entry name" value="NAD(P)H NITROREDUCTASE YDGI-RELATED"/>
    <property type="match status" value="1"/>
</dbReference>
<dbReference type="SUPFAM" id="SSF55469">
    <property type="entry name" value="FMN-dependent nitroreductase-like"/>
    <property type="match status" value="1"/>
</dbReference>
<dbReference type="OrthoDB" id="9784375at2"/>
<dbReference type="Proteomes" id="UP000191094">
    <property type="component" value="Unassembled WGS sequence"/>
</dbReference>
<comment type="similarity">
    <text evidence="1">Belongs to the nitroreductase family.</text>
</comment>
<dbReference type="STRING" id="90241.B0682_04560"/>
<dbReference type="InterPro" id="IPR029479">
    <property type="entry name" value="Nitroreductase"/>
</dbReference>
<dbReference type="Pfam" id="PF00881">
    <property type="entry name" value="Nitroreductase"/>
    <property type="match status" value="1"/>
</dbReference>
<accession>A0A1T0CHR9</accession>